<evidence type="ECO:0000256" key="2">
    <source>
        <dbReference type="SAM" id="MobiDB-lite"/>
    </source>
</evidence>
<feature type="coiled-coil region" evidence="1">
    <location>
        <begin position="134"/>
        <end position="196"/>
    </location>
</feature>
<accession>A0ABP0HZP2</accession>
<dbReference type="PANTHER" id="PTHR23333">
    <property type="entry name" value="UBX DOMAIN CONTAINING PROTEIN"/>
    <property type="match status" value="1"/>
</dbReference>
<evidence type="ECO:0000259" key="3">
    <source>
        <dbReference type="PROSITE" id="PS51399"/>
    </source>
</evidence>
<dbReference type="SUPFAM" id="SSF54236">
    <property type="entry name" value="Ubiquitin-like"/>
    <property type="match status" value="1"/>
</dbReference>
<dbReference type="InterPro" id="IPR029071">
    <property type="entry name" value="Ubiquitin-like_domsf"/>
</dbReference>
<keyword evidence="5" id="KW-1185">Reference proteome</keyword>
<gene>
    <name evidence="4" type="ORF">CCMP2556_LOCUS3924</name>
</gene>
<dbReference type="EMBL" id="CAXAMN010001558">
    <property type="protein sequence ID" value="CAK8995147.1"/>
    <property type="molecule type" value="Genomic_DNA"/>
</dbReference>
<feature type="region of interest" description="Disordered" evidence="2">
    <location>
        <begin position="25"/>
        <end position="85"/>
    </location>
</feature>
<dbReference type="PROSITE" id="PS51399">
    <property type="entry name" value="SEP"/>
    <property type="match status" value="1"/>
</dbReference>
<protein>
    <recommendedName>
        <fullName evidence="3">SEP domain-containing protein</fullName>
    </recommendedName>
</protein>
<feature type="region of interest" description="Disordered" evidence="2">
    <location>
        <begin position="217"/>
        <end position="241"/>
    </location>
</feature>
<sequence length="518" mass="57114">MAEKDWLPPVGDWLAHHAGPALIELPTSVPEPEPSGRGELSGDQSLAESSAARVKQMLERRERSLSRPSSNRGLAAPTGSTPAAVLSRPARPLLPRSFPQHAVWPVKANPAASDAGKDLIASLQARLAHVEKLNQHQAAKITKLSQELNAEKAEKVLLRRALDLAEAEHGAMEEAEEDVEQEVQLLRSERDEYKEQVQAMTKFLRDYGLTWVGEEDHEDHGDYRSPNGEATVAGQLSRPSSALEAPEVVDVQAMTARVLELNGLVEGARVQRTKSHPGAPVHARFVADETLPLTFFKDGVKLGHCAFQCYNSRGAQQLIQDIMDGYFPYELKKDYPDGVMLKVIDRTADTYALWKEHASPFDRDLASDGDRLAVGQVLNSGQGSEKVVRAGKIFEVQERRPPGVGRVGSRPPDREVSLLSHTRSEKDPIARLQVRMDQDHRAVFSLELWQTVLLVILIIFGEKDAVEQWCLDEGIPGLKGSHLRTAFPPRSYSDRAQSMSDADLAPSATLFVESAREG</sequence>
<evidence type="ECO:0000256" key="1">
    <source>
        <dbReference type="SAM" id="Coils"/>
    </source>
</evidence>
<dbReference type="Proteomes" id="UP001642484">
    <property type="component" value="Unassembled WGS sequence"/>
</dbReference>
<dbReference type="Gene3D" id="3.30.420.210">
    <property type="entry name" value="SEP domain"/>
    <property type="match status" value="1"/>
</dbReference>
<dbReference type="Pfam" id="PF08059">
    <property type="entry name" value="SEP"/>
    <property type="match status" value="1"/>
</dbReference>
<dbReference type="Gene3D" id="3.10.20.90">
    <property type="entry name" value="Phosphatidylinositol 3-kinase Catalytic Subunit, Chain A, domain 1"/>
    <property type="match status" value="1"/>
</dbReference>
<evidence type="ECO:0000313" key="5">
    <source>
        <dbReference type="Proteomes" id="UP001642484"/>
    </source>
</evidence>
<keyword evidence="1" id="KW-0175">Coiled coil</keyword>
<dbReference type="PANTHER" id="PTHR23333:SF4">
    <property type="entry name" value="UBX DOMAIN-CONTAINING PROTEIN 11"/>
    <property type="match status" value="1"/>
</dbReference>
<proteinExistence type="predicted"/>
<dbReference type="SUPFAM" id="SSF102848">
    <property type="entry name" value="NSFL1 (p97 ATPase) cofactor p47, SEP domain"/>
    <property type="match status" value="1"/>
</dbReference>
<dbReference type="InterPro" id="IPR036241">
    <property type="entry name" value="NSFL1C_SEP_dom_sf"/>
</dbReference>
<comment type="caution">
    <text evidence="4">The sequence shown here is derived from an EMBL/GenBank/DDBJ whole genome shotgun (WGS) entry which is preliminary data.</text>
</comment>
<evidence type="ECO:0000313" key="4">
    <source>
        <dbReference type="EMBL" id="CAK8995147.1"/>
    </source>
</evidence>
<organism evidence="4 5">
    <name type="scientific">Durusdinium trenchii</name>
    <dbReference type="NCBI Taxonomy" id="1381693"/>
    <lineage>
        <taxon>Eukaryota</taxon>
        <taxon>Sar</taxon>
        <taxon>Alveolata</taxon>
        <taxon>Dinophyceae</taxon>
        <taxon>Suessiales</taxon>
        <taxon>Symbiodiniaceae</taxon>
        <taxon>Durusdinium</taxon>
    </lineage>
</organism>
<feature type="domain" description="SEP" evidence="3">
    <location>
        <begin position="288"/>
        <end position="352"/>
    </location>
</feature>
<dbReference type="InterPro" id="IPR012989">
    <property type="entry name" value="SEP_domain"/>
</dbReference>
<reference evidence="4 5" key="1">
    <citation type="submission" date="2024-02" db="EMBL/GenBank/DDBJ databases">
        <authorList>
            <person name="Chen Y."/>
            <person name="Shah S."/>
            <person name="Dougan E. K."/>
            <person name="Thang M."/>
            <person name="Chan C."/>
        </authorList>
    </citation>
    <scope>NUCLEOTIDE SEQUENCE [LARGE SCALE GENOMIC DNA]</scope>
</reference>
<feature type="compositionally biased region" description="Basic and acidic residues" evidence="2">
    <location>
        <begin position="56"/>
        <end position="65"/>
    </location>
</feature>
<name>A0ABP0HZP2_9DINO</name>